<protein>
    <submittedName>
        <fullName evidence="1">Uncharacterized protein</fullName>
    </submittedName>
</protein>
<sequence>MALPVAPESAAISAERSDVVRCLVSVSGSSSCPGGSGLTMICGSEKPTPLCPASVFHRRAKYTLAASITGKLCLNNVSAATGSHAWLGREWRENNTDHALCVRRYVDEMFSYSNIFVL</sequence>
<reference evidence="1 2" key="1">
    <citation type="submission" date="2024-05" db="EMBL/GenBank/DDBJ databases">
        <title>A high-quality chromosomal-level genome assembly of Topmouth culter (Culter alburnus).</title>
        <authorList>
            <person name="Zhao H."/>
        </authorList>
    </citation>
    <scope>NUCLEOTIDE SEQUENCE [LARGE SCALE GENOMIC DNA]</scope>
    <source>
        <strain evidence="1">CATC2023</strain>
        <tissue evidence="1">Muscle</tissue>
    </source>
</reference>
<accession>A0AAW1Z1L8</accession>
<dbReference type="EMBL" id="JAWDJR010000022">
    <property type="protein sequence ID" value="KAK9954134.1"/>
    <property type="molecule type" value="Genomic_DNA"/>
</dbReference>
<evidence type="ECO:0000313" key="2">
    <source>
        <dbReference type="Proteomes" id="UP001479290"/>
    </source>
</evidence>
<gene>
    <name evidence="1" type="ORF">ABG768_016232</name>
</gene>
<keyword evidence="2" id="KW-1185">Reference proteome</keyword>
<comment type="caution">
    <text evidence="1">The sequence shown here is derived from an EMBL/GenBank/DDBJ whole genome shotgun (WGS) entry which is preliminary data.</text>
</comment>
<organism evidence="1 2">
    <name type="scientific">Culter alburnus</name>
    <name type="common">Topmouth culter</name>
    <dbReference type="NCBI Taxonomy" id="194366"/>
    <lineage>
        <taxon>Eukaryota</taxon>
        <taxon>Metazoa</taxon>
        <taxon>Chordata</taxon>
        <taxon>Craniata</taxon>
        <taxon>Vertebrata</taxon>
        <taxon>Euteleostomi</taxon>
        <taxon>Actinopterygii</taxon>
        <taxon>Neopterygii</taxon>
        <taxon>Teleostei</taxon>
        <taxon>Ostariophysi</taxon>
        <taxon>Cypriniformes</taxon>
        <taxon>Xenocyprididae</taxon>
        <taxon>Xenocypridinae</taxon>
        <taxon>Culter</taxon>
    </lineage>
</organism>
<name>A0AAW1Z1L8_CULAL</name>
<dbReference type="Proteomes" id="UP001479290">
    <property type="component" value="Unassembled WGS sequence"/>
</dbReference>
<proteinExistence type="predicted"/>
<dbReference type="AlphaFoldDB" id="A0AAW1Z1L8"/>
<evidence type="ECO:0000313" key="1">
    <source>
        <dbReference type="EMBL" id="KAK9954134.1"/>
    </source>
</evidence>